<keyword evidence="2" id="KW-1185">Reference proteome</keyword>
<gene>
    <name evidence="1" type="ORF">MSEDJ_33610</name>
</gene>
<dbReference type="KEGG" id="msei:MSEDJ_33610"/>
<dbReference type="EMBL" id="AP022588">
    <property type="protein sequence ID" value="BBY29265.1"/>
    <property type="molecule type" value="Genomic_DNA"/>
</dbReference>
<dbReference type="Proteomes" id="UP000467193">
    <property type="component" value="Chromosome"/>
</dbReference>
<reference evidence="1 2" key="1">
    <citation type="journal article" date="2019" name="Emerg. Microbes Infect.">
        <title>Comprehensive subspecies identification of 175 nontuberculous mycobacteria species based on 7547 genomic profiles.</title>
        <authorList>
            <person name="Matsumoto Y."/>
            <person name="Kinjo T."/>
            <person name="Motooka D."/>
            <person name="Nabeya D."/>
            <person name="Jung N."/>
            <person name="Uechi K."/>
            <person name="Horii T."/>
            <person name="Iida T."/>
            <person name="Fujita J."/>
            <person name="Nakamura S."/>
        </authorList>
    </citation>
    <scope>NUCLEOTIDE SEQUENCE [LARGE SCALE GENOMIC DNA]</scope>
    <source>
        <strain evidence="1 2">JCM 17899</strain>
    </source>
</reference>
<accession>A0A7I7QSN3</accession>
<organism evidence="1 2">
    <name type="scientific">Mycolicibacterium sediminis</name>
    <dbReference type="NCBI Taxonomy" id="1286180"/>
    <lineage>
        <taxon>Bacteria</taxon>
        <taxon>Bacillati</taxon>
        <taxon>Actinomycetota</taxon>
        <taxon>Actinomycetes</taxon>
        <taxon>Mycobacteriales</taxon>
        <taxon>Mycobacteriaceae</taxon>
        <taxon>Mycolicibacterium</taxon>
    </lineage>
</organism>
<evidence type="ECO:0000313" key="1">
    <source>
        <dbReference type="EMBL" id="BBY29265.1"/>
    </source>
</evidence>
<proteinExistence type="predicted"/>
<protein>
    <recommendedName>
        <fullName evidence="3">Beta-lactamase</fullName>
    </recommendedName>
</protein>
<dbReference type="AlphaFoldDB" id="A0A7I7QSN3"/>
<sequence>MDDGGWLGHRASALRQAAHFARQLPCLRADSVLSQMQLVAPDQQWGFAGDAGVAAKGGWGPEPDGVYLVRQIALLGAGADSLGVAIAAKPSDGSFATGTAVLDQLANWVGDHREELPKGDCGG</sequence>
<evidence type="ECO:0000313" key="2">
    <source>
        <dbReference type="Proteomes" id="UP000467193"/>
    </source>
</evidence>
<evidence type="ECO:0008006" key="3">
    <source>
        <dbReference type="Google" id="ProtNLM"/>
    </source>
</evidence>
<name>A0A7I7QSN3_9MYCO</name>